<dbReference type="EMBL" id="JAFNEN010000174">
    <property type="protein sequence ID" value="KAG8190805.1"/>
    <property type="molecule type" value="Genomic_DNA"/>
</dbReference>
<accession>A0AAV6V4H7</accession>
<evidence type="ECO:0000313" key="1">
    <source>
        <dbReference type="EMBL" id="KAG8190805.1"/>
    </source>
</evidence>
<dbReference type="Proteomes" id="UP000827092">
    <property type="component" value="Unassembled WGS sequence"/>
</dbReference>
<keyword evidence="2" id="KW-1185">Reference proteome</keyword>
<reference evidence="1 2" key="1">
    <citation type="journal article" date="2022" name="Nat. Ecol. Evol.">
        <title>A masculinizing supergene underlies an exaggerated male reproductive morph in a spider.</title>
        <authorList>
            <person name="Hendrickx F."/>
            <person name="De Corte Z."/>
            <person name="Sonet G."/>
            <person name="Van Belleghem S.M."/>
            <person name="Kostlbacher S."/>
            <person name="Vangestel C."/>
        </authorList>
    </citation>
    <scope>NUCLEOTIDE SEQUENCE [LARGE SCALE GENOMIC DNA]</scope>
    <source>
        <strain evidence="1">W744_W776</strain>
    </source>
</reference>
<proteinExistence type="predicted"/>
<comment type="caution">
    <text evidence="1">The sequence shown here is derived from an EMBL/GenBank/DDBJ whole genome shotgun (WGS) entry which is preliminary data.</text>
</comment>
<gene>
    <name evidence="1" type="ORF">JTE90_005841</name>
</gene>
<sequence>MPRPRFSLCASAEDGEHSGIIRGRRPFHQNAGAIRRLIFYAWRSLLNVWRLLKRGGGDCLRPHPHPPLWDRERVIKASSFPPARLLPSEKFVAKRCGLVGGDNQPNAAPTTTLGKNNGGLWCNNGAFFLIELTM</sequence>
<organism evidence="1 2">
    <name type="scientific">Oedothorax gibbosus</name>
    <dbReference type="NCBI Taxonomy" id="931172"/>
    <lineage>
        <taxon>Eukaryota</taxon>
        <taxon>Metazoa</taxon>
        <taxon>Ecdysozoa</taxon>
        <taxon>Arthropoda</taxon>
        <taxon>Chelicerata</taxon>
        <taxon>Arachnida</taxon>
        <taxon>Araneae</taxon>
        <taxon>Araneomorphae</taxon>
        <taxon>Entelegynae</taxon>
        <taxon>Araneoidea</taxon>
        <taxon>Linyphiidae</taxon>
        <taxon>Erigoninae</taxon>
        <taxon>Oedothorax</taxon>
    </lineage>
</organism>
<protein>
    <submittedName>
        <fullName evidence="1">Uncharacterized protein</fullName>
    </submittedName>
</protein>
<name>A0AAV6V4H7_9ARAC</name>
<evidence type="ECO:0000313" key="2">
    <source>
        <dbReference type="Proteomes" id="UP000827092"/>
    </source>
</evidence>
<dbReference type="AlphaFoldDB" id="A0AAV6V4H7"/>